<dbReference type="SMART" id="SM00184">
    <property type="entry name" value="RING"/>
    <property type="match status" value="1"/>
</dbReference>
<evidence type="ECO:0000313" key="8">
    <source>
        <dbReference type="EMBL" id="CAL1684162.1"/>
    </source>
</evidence>
<protein>
    <recommendedName>
        <fullName evidence="7">RING-type domain-containing protein</fullName>
    </recommendedName>
</protein>
<evidence type="ECO:0000259" key="7">
    <source>
        <dbReference type="PROSITE" id="PS50089"/>
    </source>
</evidence>
<evidence type="ECO:0000256" key="3">
    <source>
        <dbReference type="ARBA" id="ARBA00022833"/>
    </source>
</evidence>
<dbReference type="Proteomes" id="UP001497644">
    <property type="component" value="Chromosome 5"/>
</dbReference>
<evidence type="ECO:0000313" key="9">
    <source>
        <dbReference type="Proteomes" id="UP001497644"/>
    </source>
</evidence>
<feature type="domain" description="RING-type" evidence="7">
    <location>
        <begin position="6"/>
        <end position="45"/>
    </location>
</feature>
<dbReference type="InterPro" id="IPR013083">
    <property type="entry name" value="Znf_RING/FYVE/PHD"/>
</dbReference>
<reference evidence="8" key="1">
    <citation type="submission" date="2024-04" db="EMBL/GenBank/DDBJ databases">
        <authorList>
            <consortium name="Molecular Ecology Group"/>
        </authorList>
    </citation>
    <scope>NUCLEOTIDE SEQUENCE</scope>
</reference>
<keyword evidence="2 4" id="KW-0863">Zinc-finger</keyword>
<evidence type="ECO:0000256" key="5">
    <source>
        <dbReference type="SAM" id="Coils"/>
    </source>
</evidence>
<evidence type="ECO:0000256" key="1">
    <source>
        <dbReference type="ARBA" id="ARBA00022723"/>
    </source>
</evidence>
<dbReference type="PROSITE" id="PS00518">
    <property type="entry name" value="ZF_RING_1"/>
    <property type="match status" value="1"/>
</dbReference>
<feature type="region of interest" description="Disordered" evidence="6">
    <location>
        <begin position="194"/>
        <end position="229"/>
    </location>
</feature>
<accession>A0AAV2NUW5</accession>
<feature type="coiled-coil region" evidence="5">
    <location>
        <begin position="118"/>
        <end position="145"/>
    </location>
</feature>
<gene>
    <name evidence="8" type="ORF">LPLAT_LOCUS9838</name>
</gene>
<dbReference type="Pfam" id="PF14634">
    <property type="entry name" value="zf-RING_5"/>
    <property type="match status" value="1"/>
</dbReference>
<dbReference type="PROSITE" id="PS50089">
    <property type="entry name" value="ZF_RING_2"/>
    <property type="match status" value="1"/>
</dbReference>
<dbReference type="AlphaFoldDB" id="A0AAV2NUW5"/>
<dbReference type="SUPFAM" id="SSF57850">
    <property type="entry name" value="RING/U-box"/>
    <property type="match status" value="1"/>
</dbReference>
<dbReference type="InterPro" id="IPR017907">
    <property type="entry name" value="Znf_RING_CS"/>
</dbReference>
<dbReference type="EMBL" id="OZ034828">
    <property type="protein sequence ID" value="CAL1684162.1"/>
    <property type="molecule type" value="Genomic_DNA"/>
</dbReference>
<feature type="compositionally biased region" description="Polar residues" evidence="6">
    <location>
        <begin position="206"/>
        <end position="229"/>
    </location>
</feature>
<dbReference type="Gene3D" id="3.30.40.10">
    <property type="entry name" value="Zinc/RING finger domain, C3HC4 (zinc finger)"/>
    <property type="match status" value="1"/>
</dbReference>
<name>A0AAV2NUW5_9HYME</name>
<dbReference type="GO" id="GO:0008270">
    <property type="term" value="F:zinc ion binding"/>
    <property type="evidence" value="ECO:0007669"/>
    <property type="project" value="UniProtKB-KW"/>
</dbReference>
<evidence type="ECO:0000256" key="2">
    <source>
        <dbReference type="ARBA" id="ARBA00022771"/>
    </source>
</evidence>
<keyword evidence="3" id="KW-0862">Zinc</keyword>
<keyword evidence="9" id="KW-1185">Reference proteome</keyword>
<organism evidence="8 9">
    <name type="scientific">Lasius platythorax</name>
    <dbReference type="NCBI Taxonomy" id="488582"/>
    <lineage>
        <taxon>Eukaryota</taxon>
        <taxon>Metazoa</taxon>
        <taxon>Ecdysozoa</taxon>
        <taxon>Arthropoda</taxon>
        <taxon>Hexapoda</taxon>
        <taxon>Insecta</taxon>
        <taxon>Pterygota</taxon>
        <taxon>Neoptera</taxon>
        <taxon>Endopterygota</taxon>
        <taxon>Hymenoptera</taxon>
        <taxon>Apocrita</taxon>
        <taxon>Aculeata</taxon>
        <taxon>Formicoidea</taxon>
        <taxon>Formicidae</taxon>
        <taxon>Formicinae</taxon>
        <taxon>Lasius</taxon>
        <taxon>Lasius</taxon>
    </lineage>
</organism>
<sequence>MDLLICNKCFIPIYRGKQPFNITQCGHIFCQNCLQQVEKQCPQCQYISPVYLSLEEPVMPKMISFFGSLDSYTEIWETLLKANTLRCSQTKITMQRFHELDEKYEKLKNQCFLDQRNFKMLTEKYTNLKKEKENVSKKIQQLKQNFSLSVSKTMKTPTDSYPISMNSSNTRFTPGILSFMNFSNVTPMSIQSIDPNKQRQTDGFCASNNPNSGKSLFTPNTSSNYTFMK</sequence>
<keyword evidence="5" id="KW-0175">Coiled coil</keyword>
<evidence type="ECO:0000256" key="6">
    <source>
        <dbReference type="SAM" id="MobiDB-lite"/>
    </source>
</evidence>
<evidence type="ECO:0000256" key="4">
    <source>
        <dbReference type="PROSITE-ProRule" id="PRU00175"/>
    </source>
</evidence>
<dbReference type="InterPro" id="IPR001841">
    <property type="entry name" value="Znf_RING"/>
</dbReference>
<proteinExistence type="predicted"/>
<keyword evidence="1" id="KW-0479">Metal-binding</keyword>